<feature type="region of interest" description="Disordered" evidence="1">
    <location>
        <begin position="84"/>
        <end position="113"/>
    </location>
</feature>
<feature type="compositionally biased region" description="Polar residues" evidence="1">
    <location>
        <begin position="97"/>
        <end position="107"/>
    </location>
</feature>
<organism evidence="2">
    <name type="scientific">uncultured Caudovirales phage</name>
    <dbReference type="NCBI Taxonomy" id="2100421"/>
    <lineage>
        <taxon>Viruses</taxon>
        <taxon>Duplodnaviria</taxon>
        <taxon>Heunggongvirae</taxon>
        <taxon>Uroviricota</taxon>
        <taxon>Caudoviricetes</taxon>
        <taxon>Peduoviridae</taxon>
        <taxon>Maltschvirus</taxon>
        <taxon>Maltschvirus maltsch</taxon>
    </lineage>
</organism>
<sequence>MREHQLYSTDQIREYIAPFLKFCQQHLGLDRMPRVSLVKKLSGMGDQPTFAYYNVPENSVKVSYENRHIADVQRSLAHELVHARQNQLGQLGRDSGRTGSPQENEANSVAGEIMRMWARENPDLMK</sequence>
<name>A0A6J5KN20_9CAUD</name>
<protein>
    <submittedName>
        <fullName evidence="2">Uncharacterized protein</fullName>
    </submittedName>
</protein>
<accession>A0A6J5KN20</accession>
<gene>
    <name evidence="2" type="ORF">UFOVP29_65</name>
</gene>
<dbReference type="EMBL" id="LR796167">
    <property type="protein sequence ID" value="CAB4122755.1"/>
    <property type="molecule type" value="Genomic_DNA"/>
</dbReference>
<proteinExistence type="predicted"/>
<evidence type="ECO:0000256" key="1">
    <source>
        <dbReference type="SAM" id="MobiDB-lite"/>
    </source>
</evidence>
<evidence type="ECO:0000313" key="2">
    <source>
        <dbReference type="EMBL" id="CAB4122755.1"/>
    </source>
</evidence>
<reference evidence="2" key="1">
    <citation type="submission" date="2020-04" db="EMBL/GenBank/DDBJ databases">
        <authorList>
            <person name="Chiriac C."/>
            <person name="Salcher M."/>
            <person name="Ghai R."/>
            <person name="Kavagutti S V."/>
        </authorList>
    </citation>
    <scope>NUCLEOTIDE SEQUENCE</scope>
</reference>